<proteinExistence type="inferred from homology"/>
<evidence type="ECO:0000256" key="1">
    <source>
        <dbReference type="RuleBase" id="RU363097"/>
    </source>
</evidence>
<dbReference type="OrthoDB" id="429813at2759"/>
<dbReference type="AlphaFoldDB" id="A0A9C6TSW5"/>
<feature type="domain" description="Thioester reductase (TE)" evidence="2">
    <location>
        <begin position="55"/>
        <end position="327"/>
    </location>
</feature>
<name>A0A9C6TSW5_FRAOC</name>
<dbReference type="SUPFAM" id="SSF51735">
    <property type="entry name" value="NAD(P)-binding Rossmann-fold domains"/>
    <property type="match status" value="1"/>
</dbReference>
<evidence type="ECO:0000313" key="4">
    <source>
        <dbReference type="RefSeq" id="XP_052119590.1"/>
    </source>
</evidence>
<comment type="similarity">
    <text evidence="1">Belongs to the fatty acyl-CoA reductase family.</text>
</comment>
<evidence type="ECO:0000259" key="2">
    <source>
        <dbReference type="Pfam" id="PF07993"/>
    </source>
</evidence>
<dbReference type="PANTHER" id="PTHR11011">
    <property type="entry name" value="MALE STERILITY PROTEIN 2-RELATED"/>
    <property type="match status" value="1"/>
</dbReference>
<keyword evidence="1" id="KW-0444">Lipid biosynthesis</keyword>
<gene>
    <name evidence="4" type="primary">LOC113217605</name>
</gene>
<keyword evidence="1" id="KW-0521">NADP</keyword>
<comment type="function">
    <text evidence="1">Catalyzes the reduction of fatty acyl-CoA to fatty alcohols.</text>
</comment>
<dbReference type="Pfam" id="PF07993">
    <property type="entry name" value="NAD_binding_4"/>
    <property type="match status" value="1"/>
</dbReference>
<dbReference type="GO" id="GO:0005777">
    <property type="term" value="C:peroxisome"/>
    <property type="evidence" value="ECO:0007669"/>
    <property type="project" value="TreeGrafter"/>
</dbReference>
<dbReference type="KEGG" id="foc:113217605"/>
<keyword evidence="3" id="KW-1185">Reference proteome</keyword>
<evidence type="ECO:0000313" key="3">
    <source>
        <dbReference type="Proteomes" id="UP000504606"/>
    </source>
</evidence>
<comment type="catalytic activity">
    <reaction evidence="1">
        <text>a long-chain fatty acyl-CoA + 2 NADPH + 2 H(+) = a long-chain primary fatty alcohol + 2 NADP(+) + CoA</text>
        <dbReference type="Rhea" id="RHEA:52716"/>
        <dbReference type="ChEBI" id="CHEBI:15378"/>
        <dbReference type="ChEBI" id="CHEBI:57287"/>
        <dbReference type="ChEBI" id="CHEBI:57783"/>
        <dbReference type="ChEBI" id="CHEBI:58349"/>
        <dbReference type="ChEBI" id="CHEBI:77396"/>
        <dbReference type="ChEBI" id="CHEBI:83139"/>
        <dbReference type="EC" id="1.2.1.84"/>
    </reaction>
</comment>
<dbReference type="InterPro" id="IPR026055">
    <property type="entry name" value="FAR"/>
</dbReference>
<dbReference type="RefSeq" id="XP_052119590.1">
    <property type="nucleotide sequence ID" value="XM_052263630.1"/>
</dbReference>
<dbReference type="EC" id="1.2.1.84" evidence="1"/>
<dbReference type="InterPro" id="IPR036291">
    <property type="entry name" value="NAD(P)-bd_dom_sf"/>
</dbReference>
<keyword evidence="1" id="KW-0560">Oxidoreductase</keyword>
<dbReference type="Proteomes" id="UP000504606">
    <property type="component" value="Unplaced"/>
</dbReference>
<dbReference type="GO" id="GO:0102965">
    <property type="term" value="F:alcohol-forming long-chain fatty acyl-CoA reductase activity"/>
    <property type="evidence" value="ECO:0007669"/>
    <property type="project" value="UniProtKB-EC"/>
</dbReference>
<reference evidence="4" key="1">
    <citation type="submission" date="2025-08" db="UniProtKB">
        <authorList>
            <consortium name="RefSeq"/>
        </authorList>
    </citation>
    <scope>IDENTIFICATION</scope>
    <source>
        <tissue evidence="4">Whole organism</tissue>
    </source>
</reference>
<accession>A0A9C6TSW5</accession>
<dbReference type="Gene3D" id="3.40.50.720">
    <property type="entry name" value="NAD(P)-binding Rossmann-like Domain"/>
    <property type="match status" value="1"/>
</dbReference>
<dbReference type="GeneID" id="113217605"/>
<keyword evidence="1" id="KW-0443">Lipid metabolism</keyword>
<protein>
    <recommendedName>
        <fullName evidence="1">Fatty acyl-CoA reductase</fullName>
        <ecNumber evidence="1">1.2.1.84</ecNumber>
    </recommendedName>
</protein>
<organism evidence="3 4">
    <name type="scientific">Frankliniella occidentalis</name>
    <name type="common">Western flower thrips</name>
    <name type="synonym">Euthrips occidentalis</name>
    <dbReference type="NCBI Taxonomy" id="133901"/>
    <lineage>
        <taxon>Eukaryota</taxon>
        <taxon>Metazoa</taxon>
        <taxon>Ecdysozoa</taxon>
        <taxon>Arthropoda</taxon>
        <taxon>Hexapoda</taxon>
        <taxon>Insecta</taxon>
        <taxon>Pterygota</taxon>
        <taxon>Neoptera</taxon>
        <taxon>Paraneoptera</taxon>
        <taxon>Thysanoptera</taxon>
        <taxon>Terebrantia</taxon>
        <taxon>Thripoidea</taxon>
        <taxon>Thripidae</taxon>
        <taxon>Frankliniella</taxon>
    </lineage>
</organism>
<dbReference type="CDD" id="cd05236">
    <property type="entry name" value="FAR-N_SDR_e"/>
    <property type="match status" value="1"/>
</dbReference>
<sequence length="546" mass="61190">MFFQRSTTTPTTGGEMAASLHRVRDAIREERRKRIAERLKKPSVADFYKGRNVFITGGSGFVGRMVIEQLLRTCPDIGTIYLVMRAKKGTAPQDRLQGLLDVPLYDRLRAERPGALSKLVVLPGDITELGLGLSREHQDLLRKEVSVVFHIAASVRFDDPFQKAVFTNVRSTREVVALARGMRLASLVHVSTAYTNVNQDPEREQVYPTHLDWRSVIRMAEEMDAGSLWAMDCLGPKLRDFQPNSYTFTKALAEVLINEVADELPVVIVRPSIVMPTFKDPIPGWIDNLYGLGAFWAAAWKGLIRVSYSPYKDVAFDSVPGDVVTKITILASWARGLSYSVRAPPADGSAPKAKGVEVVHATVGKVGCSYTDMEWVTQELSTKIACTGMIRDTKYTLRNNYFVYLVEHWYHHILYGTVLDLAATLTGKKRRAMKAYRSLAVGLETLKQFSKEFNFTSENQEYIQTLMHPKDEDAYCTLAYFSGRDNIENLCDWASNTIKGVLMYAMKEDISPKNLKDIPKIKMAMKLYHGTMAAIAGIAAYSLVPS</sequence>
<dbReference type="PANTHER" id="PTHR11011:SF24">
    <property type="entry name" value="FATTY ACYL-COA REDUCTASE"/>
    <property type="match status" value="1"/>
</dbReference>
<dbReference type="GO" id="GO:0080019">
    <property type="term" value="F:alcohol-forming very long-chain fatty acyl-CoA reductase activity"/>
    <property type="evidence" value="ECO:0007669"/>
    <property type="project" value="InterPro"/>
</dbReference>
<dbReference type="InterPro" id="IPR013120">
    <property type="entry name" value="FAR_NAD-bd"/>
</dbReference>
<dbReference type="GO" id="GO:0035336">
    <property type="term" value="P:long-chain fatty-acyl-CoA metabolic process"/>
    <property type="evidence" value="ECO:0007669"/>
    <property type="project" value="TreeGrafter"/>
</dbReference>